<dbReference type="PROSITE" id="PS51276">
    <property type="entry name" value="PEPTIDASE_C56_PFPI"/>
    <property type="match status" value="1"/>
</dbReference>
<reference evidence="3" key="1">
    <citation type="submission" date="2022-12" db="EMBL/GenBank/DDBJ databases">
        <title>Marinomonas 15G1-11 sp. nov, isolated from marine algae.</title>
        <authorList>
            <person name="Butt M."/>
            <person name="Choi D.G."/>
            <person name="Kim J.M."/>
            <person name="Lee J.K."/>
            <person name="Baek J.H."/>
            <person name="Jeon C.O."/>
        </authorList>
    </citation>
    <scope>NUCLEOTIDE SEQUENCE</scope>
    <source>
        <strain evidence="3">15G1-11</strain>
    </source>
</reference>
<evidence type="ECO:0000256" key="1">
    <source>
        <dbReference type="ARBA" id="ARBA00008542"/>
    </source>
</evidence>
<dbReference type="InterPro" id="IPR029062">
    <property type="entry name" value="Class_I_gatase-like"/>
</dbReference>
<dbReference type="CDD" id="cd03169">
    <property type="entry name" value="GATase1_PfpI_1"/>
    <property type="match status" value="1"/>
</dbReference>
<accession>A0ABT4JY36</accession>
<evidence type="ECO:0000313" key="3">
    <source>
        <dbReference type="EMBL" id="MCZ2723135.1"/>
    </source>
</evidence>
<protein>
    <submittedName>
        <fullName evidence="3">DJ-1/PfpI family protein</fullName>
    </submittedName>
</protein>
<dbReference type="NCBIfam" id="TIGR01382">
    <property type="entry name" value="PfpI"/>
    <property type="match status" value="1"/>
</dbReference>
<dbReference type="Pfam" id="PF01965">
    <property type="entry name" value="DJ-1_PfpI"/>
    <property type="match status" value="1"/>
</dbReference>
<dbReference type="Gene3D" id="3.40.50.880">
    <property type="match status" value="1"/>
</dbReference>
<name>A0ABT4JY36_9GAMM</name>
<dbReference type="InterPro" id="IPR002818">
    <property type="entry name" value="DJ-1/PfpI"/>
</dbReference>
<dbReference type="Proteomes" id="UP001149719">
    <property type="component" value="Unassembled WGS sequence"/>
</dbReference>
<dbReference type="PANTHER" id="PTHR42733">
    <property type="entry name" value="DJ-1 PROTEIN"/>
    <property type="match status" value="1"/>
</dbReference>
<dbReference type="SUPFAM" id="SSF52317">
    <property type="entry name" value="Class I glutamine amidotransferase-like"/>
    <property type="match status" value="1"/>
</dbReference>
<feature type="domain" description="DJ-1/PfpI" evidence="2">
    <location>
        <begin position="4"/>
        <end position="183"/>
    </location>
</feature>
<keyword evidence="4" id="KW-1185">Reference proteome</keyword>
<organism evidence="3 4">
    <name type="scientific">Marinomonas phaeophyticola</name>
    <dbReference type="NCBI Taxonomy" id="3004091"/>
    <lineage>
        <taxon>Bacteria</taxon>
        <taxon>Pseudomonadati</taxon>
        <taxon>Pseudomonadota</taxon>
        <taxon>Gammaproteobacteria</taxon>
        <taxon>Oceanospirillales</taxon>
        <taxon>Oceanospirillaceae</taxon>
        <taxon>Marinomonas</taxon>
    </lineage>
</organism>
<evidence type="ECO:0000313" key="4">
    <source>
        <dbReference type="Proteomes" id="UP001149719"/>
    </source>
</evidence>
<comment type="caution">
    <text evidence="3">The sequence shown here is derived from an EMBL/GenBank/DDBJ whole genome shotgun (WGS) entry which is preliminary data.</text>
</comment>
<comment type="similarity">
    <text evidence="1">Belongs to the peptidase C56 family.</text>
</comment>
<sequence length="189" mass="20656">MKNKKILMITGDFTEDYETMVPFQALLANGYQVDAVCPDKKAGESVKTAIHDFEGDQTYSEKVGHNFALNATFDEIDPQDYDALVIPGGRAPEYLRLNPTVLSHIRHFFDANKPVAAVCHGAQLLSAAGVLKGRTCSAYPACRYEVEAAQGKYADIPVDQAITDGNLVTAPAWPAHPAWLSQLYILLEA</sequence>
<gene>
    <name evidence="3" type="ORF">O1D97_16325</name>
</gene>
<dbReference type="RefSeq" id="WP_269127231.1">
    <property type="nucleotide sequence ID" value="NZ_JAPUBN010000020.1"/>
</dbReference>
<dbReference type="InterPro" id="IPR006286">
    <property type="entry name" value="C56_PfpI-like"/>
</dbReference>
<evidence type="ECO:0000259" key="2">
    <source>
        <dbReference type="Pfam" id="PF01965"/>
    </source>
</evidence>
<dbReference type="EMBL" id="JAPUBN010000020">
    <property type="protein sequence ID" value="MCZ2723135.1"/>
    <property type="molecule type" value="Genomic_DNA"/>
</dbReference>
<dbReference type="PANTHER" id="PTHR42733:SF2">
    <property type="entry name" value="DJ-1_THIJ_PFPI FAMILY PROTEIN"/>
    <property type="match status" value="1"/>
</dbReference>
<proteinExistence type="inferred from homology"/>